<evidence type="ECO:0000256" key="10">
    <source>
        <dbReference type="SAM" id="SignalP"/>
    </source>
</evidence>
<dbReference type="Proteomes" id="UP001295740">
    <property type="component" value="Unassembled WGS sequence"/>
</dbReference>
<evidence type="ECO:0000256" key="4">
    <source>
        <dbReference type="ARBA" id="ARBA00022729"/>
    </source>
</evidence>
<sequence>MTRLSYSLLAQLVSLAPAALAGLTVDVNDADSVKEAAALVAEDLMSFYTGDQPGEIPGVLPQPDYAFWTGGALWATLLDYRIHTGNTTFDKTILQGLLFQTAEDDDYMPANWTRSMGNDDQSFWALAAILADETGFADPATGEPQWQTLAKNIFDEQSIEERRASKCANSLRWQIFTFNDGYNYISTAANAAYFSLGAQLARTMDNQTAADLASQIYNDIWDLGLIDEDFSVYDGTNVEDDCDEINKLQFSYTAALLLEGSAQMYNYTGQNTWRTRVDGLVKRTIEVFFPDGAASDVACEPDNCNTDMTFYKAILHRSLGSTMKLAPYTVEAILSTLKTSTAAAVAQCTGGDNGRMCGSVWTGKFDGTTGAGSQMSVLGALISIMTTEATIAPTNTTDSGSGGNGTTTGDSSGPSSSTSDSATTTGRGSRAAISVGAIMGALLLGTLVLG</sequence>
<keyword evidence="6" id="KW-0325">Glycoprotein</keyword>
<dbReference type="GO" id="GO:0008496">
    <property type="term" value="F:mannan endo-1,6-alpha-mannosidase activity"/>
    <property type="evidence" value="ECO:0007669"/>
    <property type="project" value="UniProtKB-UniRule"/>
</dbReference>
<evidence type="ECO:0000256" key="3">
    <source>
        <dbReference type="ARBA" id="ARBA00012350"/>
    </source>
</evidence>
<gene>
    <name evidence="11" type="ORF">KHLLAP_LOCUS7875</name>
</gene>
<dbReference type="SUPFAM" id="SSF48208">
    <property type="entry name" value="Six-hairpin glycosidases"/>
    <property type="match status" value="1"/>
</dbReference>
<dbReference type="InterPro" id="IPR005198">
    <property type="entry name" value="Glyco_hydro_76"/>
</dbReference>
<feature type="compositionally biased region" description="Low complexity" evidence="9">
    <location>
        <begin position="407"/>
        <end position="427"/>
    </location>
</feature>
<keyword evidence="12" id="KW-1185">Reference proteome</keyword>
<comment type="catalytic activity">
    <reaction evidence="1 8">
        <text>Random hydrolysis of (1-&gt;6)-alpha-D-mannosidic linkages in unbranched (1-&gt;6)-mannans.</text>
        <dbReference type="EC" id="3.2.1.101"/>
    </reaction>
</comment>
<dbReference type="AlphaFoldDB" id="A0AAI8VMP8"/>
<evidence type="ECO:0000313" key="12">
    <source>
        <dbReference type="Proteomes" id="UP001295740"/>
    </source>
</evidence>
<evidence type="ECO:0000256" key="9">
    <source>
        <dbReference type="SAM" id="MobiDB-lite"/>
    </source>
</evidence>
<comment type="similarity">
    <text evidence="2 8">Belongs to the glycosyl hydrolase 76 family.</text>
</comment>
<dbReference type="PANTHER" id="PTHR12145:SF36">
    <property type="entry name" value="MANNAN ENDO-1,6-ALPHA-MANNOSIDASE DCW1"/>
    <property type="match status" value="1"/>
</dbReference>
<protein>
    <recommendedName>
        <fullName evidence="3 8">Mannan endo-1,6-alpha-mannosidase</fullName>
        <ecNumber evidence="3 8">3.2.1.101</ecNumber>
    </recommendedName>
</protein>
<comment type="caution">
    <text evidence="11">The sequence shown here is derived from an EMBL/GenBank/DDBJ whole genome shotgun (WGS) entry which is preliminary data.</text>
</comment>
<evidence type="ECO:0000256" key="6">
    <source>
        <dbReference type="ARBA" id="ARBA00023180"/>
    </source>
</evidence>
<reference evidence="11" key="1">
    <citation type="submission" date="2023-10" db="EMBL/GenBank/DDBJ databases">
        <authorList>
            <person name="Hackl T."/>
        </authorList>
    </citation>
    <scope>NUCLEOTIDE SEQUENCE</scope>
</reference>
<evidence type="ECO:0000256" key="8">
    <source>
        <dbReference type="PIRNR" id="PIRNR016302"/>
    </source>
</evidence>
<dbReference type="EC" id="3.2.1.101" evidence="3 8"/>
<accession>A0AAI8VMP8</accession>
<keyword evidence="5 8" id="KW-0378">Hydrolase</keyword>
<dbReference type="InterPro" id="IPR008928">
    <property type="entry name" value="6-hairpin_glycosidase_sf"/>
</dbReference>
<dbReference type="Pfam" id="PF03663">
    <property type="entry name" value="Glyco_hydro_76"/>
    <property type="match status" value="1"/>
</dbReference>
<name>A0AAI8VMP8_9PEZI</name>
<evidence type="ECO:0000256" key="5">
    <source>
        <dbReference type="ARBA" id="ARBA00022801"/>
    </source>
</evidence>
<keyword evidence="4 10" id="KW-0732">Signal</keyword>
<dbReference type="PANTHER" id="PTHR12145">
    <property type="entry name" value="MANNAN ENDO-1,6-ALPHA-MANNOSIDASE DCW1"/>
    <property type="match status" value="1"/>
</dbReference>
<evidence type="ECO:0000256" key="2">
    <source>
        <dbReference type="ARBA" id="ARBA00009699"/>
    </source>
</evidence>
<feature type="region of interest" description="Disordered" evidence="9">
    <location>
        <begin position="392"/>
        <end position="427"/>
    </location>
</feature>
<dbReference type="Gene3D" id="1.50.10.20">
    <property type="match status" value="1"/>
</dbReference>
<dbReference type="GO" id="GO:0016052">
    <property type="term" value="P:carbohydrate catabolic process"/>
    <property type="evidence" value="ECO:0007669"/>
    <property type="project" value="InterPro"/>
</dbReference>
<dbReference type="InterPro" id="IPR014480">
    <property type="entry name" value="Mannan-1_6-alpha_mannosidase"/>
</dbReference>
<evidence type="ECO:0000256" key="1">
    <source>
        <dbReference type="ARBA" id="ARBA00001452"/>
    </source>
</evidence>
<evidence type="ECO:0000256" key="7">
    <source>
        <dbReference type="ARBA" id="ARBA00023295"/>
    </source>
</evidence>
<dbReference type="PIRSF" id="PIRSF016302">
    <property type="entry name" value="Man_a_manosd"/>
    <property type="match status" value="1"/>
</dbReference>
<dbReference type="GO" id="GO:0009272">
    <property type="term" value="P:fungal-type cell wall biogenesis"/>
    <property type="evidence" value="ECO:0007669"/>
    <property type="project" value="TreeGrafter"/>
</dbReference>
<dbReference type="EMBL" id="CAUWAG010000010">
    <property type="protein sequence ID" value="CAJ2507407.1"/>
    <property type="molecule type" value="Genomic_DNA"/>
</dbReference>
<proteinExistence type="inferred from homology"/>
<feature type="chain" id="PRO_5042488307" description="Mannan endo-1,6-alpha-mannosidase" evidence="10">
    <location>
        <begin position="22"/>
        <end position="450"/>
    </location>
</feature>
<keyword evidence="7 8" id="KW-0326">Glycosidase</keyword>
<feature type="signal peptide" evidence="10">
    <location>
        <begin position="1"/>
        <end position="21"/>
    </location>
</feature>
<organism evidence="11 12">
    <name type="scientific">Anthostomella pinea</name>
    <dbReference type="NCBI Taxonomy" id="933095"/>
    <lineage>
        <taxon>Eukaryota</taxon>
        <taxon>Fungi</taxon>
        <taxon>Dikarya</taxon>
        <taxon>Ascomycota</taxon>
        <taxon>Pezizomycotina</taxon>
        <taxon>Sordariomycetes</taxon>
        <taxon>Xylariomycetidae</taxon>
        <taxon>Xylariales</taxon>
        <taxon>Xylariaceae</taxon>
        <taxon>Anthostomella</taxon>
    </lineage>
</organism>
<evidence type="ECO:0000313" key="11">
    <source>
        <dbReference type="EMBL" id="CAJ2507407.1"/>
    </source>
</evidence>